<sequence length="99" mass="11093">MTTRTLNHHCHRIHRTTSAYLRCRFGRDLTDFRGTGPYVVLHLFRIGYERSDRVHAEAFTNGDEAVERLAGIAALHNAQGKCSGTCTGKAYLVTTRNTA</sequence>
<evidence type="ECO:0000313" key="2">
    <source>
        <dbReference type="Proteomes" id="UP001239215"/>
    </source>
</evidence>
<protein>
    <submittedName>
        <fullName evidence="1">Uncharacterized protein</fullName>
    </submittedName>
</protein>
<dbReference type="RefSeq" id="WP_307199150.1">
    <property type="nucleotide sequence ID" value="NZ_JAUTAN010000001.1"/>
</dbReference>
<organism evidence="1 2">
    <name type="scientific">Nocardioides zeae</name>
    <dbReference type="NCBI Taxonomy" id="1457234"/>
    <lineage>
        <taxon>Bacteria</taxon>
        <taxon>Bacillati</taxon>
        <taxon>Actinomycetota</taxon>
        <taxon>Actinomycetes</taxon>
        <taxon>Propionibacteriales</taxon>
        <taxon>Nocardioidaceae</taxon>
        <taxon>Nocardioides</taxon>
    </lineage>
</organism>
<gene>
    <name evidence="1" type="ORF">QE405_001029</name>
</gene>
<name>A0AAJ1TXD7_9ACTN</name>
<dbReference type="Proteomes" id="UP001239215">
    <property type="component" value="Unassembled WGS sequence"/>
</dbReference>
<dbReference type="AlphaFoldDB" id="A0AAJ1TXD7"/>
<proteinExistence type="predicted"/>
<evidence type="ECO:0000313" key="1">
    <source>
        <dbReference type="EMBL" id="MDQ1103745.1"/>
    </source>
</evidence>
<comment type="caution">
    <text evidence="1">The sequence shown here is derived from an EMBL/GenBank/DDBJ whole genome shotgun (WGS) entry which is preliminary data.</text>
</comment>
<reference evidence="1" key="1">
    <citation type="submission" date="2023-07" db="EMBL/GenBank/DDBJ databases">
        <title>Functional and genomic diversity of the sorghum phyllosphere microbiome.</title>
        <authorList>
            <person name="Shade A."/>
        </authorList>
    </citation>
    <scope>NUCLEOTIDE SEQUENCE</scope>
    <source>
        <strain evidence="1">SORGH_AS_1067</strain>
    </source>
</reference>
<dbReference type="EMBL" id="JAUTAN010000001">
    <property type="protein sequence ID" value="MDQ1103745.1"/>
    <property type="molecule type" value="Genomic_DNA"/>
</dbReference>
<accession>A0AAJ1TXD7</accession>